<dbReference type="OrthoDB" id="9769523at2"/>
<organism evidence="5 6">
    <name type="scientific">Roseibium album</name>
    <dbReference type="NCBI Taxonomy" id="311410"/>
    <lineage>
        <taxon>Bacteria</taxon>
        <taxon>Pseudomonadati</taxon>
        <taxon>Pseudomonadota</taxon>
        <taxon>Alphaproteobacteria</taxon>
        <taxon>Hyphomicrobiales</taxon>
        <taxon>Stappiaceae</taxon>
        <taxon>Roseibium</taxon>
    </lineage>
</organism>
<keyword evidence="2 5" id="KW-0808">Transferase</keyword>
<dbReference type="Pfam" id="PF08540">
    <property type="entry name" value="HMG_CoA_synt_C"/>
    <property type="match status" value="1"/>
</dbReference>
<comment type="similarity">
    <text evidence="1">Belongs to the thiolase-like superfamily. HMG-CoA synthase family.</text>
</comment>
<evidence type="ECO:0000256" key="2">
    <source>
        <dbReference type="ARBA" id="ARBA00022679"/>
    </source>
</evidence>
<keyword evidence="6" id="KW-1185">Reference proteome</keyword>
<dbReference type="InterPro" id="IPR013528">
    <property type="entry name" value="HMG_CoA_synth_N"/>
</dbReference>
<dbReference type="InterPro" id="IPR013746">
    <property type="entry name" value="HMG_CoA_synt_C_dom"/>
</dbReference>
<feature type="domain" description="Hydroxymethylglutaryl-coenzyme A synthase C-terminal" evidence="4">
    <location>
        <begin position="265"/>
        <end position="371"/>
    </location>
</feature>
<name>A0A0M6ZG32_9HYPH</name>
<dbReference type="GeneID" id="97671208"/>
<dbReference type="CDD" id="cd00827">
    <property type="entry name" value="init_cond_enzymes"/>
    <property type="match status" value="1"/>
</dbReference>
<dbReference type="InterPro" id="IPR016039">
    <property type="entry name" value="Thiolase-like"/>
</dbReference>
<evidence type="ECO:0000259" key="4">
    <source>
        <dbReference type="Pfam" id="PF08540"/>
    </source>
</evidence>
<proteinExistence type="inferred from homology"/>
<dbReference type="Proteomes" id="UP000049983">
    <property type="component" value="Unassembled WGS sequence"/>
</dbReference>
<dbReference type="EMBL" id="CXWC01000011">
    <property type="protein sequence ID" value="CTQ74006.1"/>
    <property type="molecule type" value="Genomic_DNA"/>
</dbReference>
<dbReference type="SUPFAM" id="SSF53901">
    <property type="entry name" value="Thiolase-like"/>
    <property type="match status" value="2"/>
</dbReference>
<evidence type="ECO:0000313" key="5">
    <source>
        <dbReference type="EMBL" id="CTQ74006.1"/>
    </source>
</evidence>
<protein>
    <submittedName>
        <fullName evidence="5">Polyketide biosynthesis 3-hydroxy-3-methylglutaryl-ACP synthase PksG</fullName>
        <ecNumber evidence="5">2.3.3.-</ecNumber>
    </submittedName>
</protein>
<dbReference type="AlphaFoldDB" id="A0A0M6ZG32"/>
<dbReference type="PANTHER" id="PTHR43323">
    <property type="entry name" value="3-HYDROXY-3-METHYLGLUTARYL COENZYME A SYNTHASE"/>
    <property type="match status" value="1"/>
</dbReference>
<evidence type="ECO:0000256" key="1">
    <source>
        <dbReference type="ARBA" id="ARBA00007061"/>
    </source>
</evidence>
<gene>
    <name evidence="5" type="primary">pksG</name>
    <name evidence="5" type="ORF">LA5096_03880</name>
</gene>
<dbReference type="STRING" id="311410.LA5095_00740"/>
<accession>A0A0M6ZG32</accession>
<dbReference type="Gene3D" id="3.40.47.10">
    <property type="match status" value="2"/>
</dbReference>
<evidence type="ECO:0000259" key="3">
    <source>
        <dbReference type="Pfam" id="PF01154"/>
    </source>
</evidence>
<dbReference type="PANTHER" id="PTHR43323:SF2">
    <property type="entry name" value="HYDROXYMETHYLGLUTARYL-COA SYNTHASE"/>
    <property type="match status" value="1"/>
</dbReference>
<dbReference type="GO" id="GO:0004421">
    <property type="term" value="F:hydroxymethylglutaryl-CoA synthase activity"/>
    <property type="evidence" value="ECO:0007669"/>
    <property type="project" value="InterPro"/>
</dbReference>
<dbReference type="EC" id="2.3.3.-" evidence="5"/>
<dbReference type="GO" id="GO:0006084">
    <property type="term" value="P:acetyl-CoA metabolic process"/>
    <property type="evidence" value="ECO:0007669"/>
    <property type="project" value="InterPro"/>
</dbReference>
<feature type="domain" description="Hydroxymethylglutaryl-coenzyme A synthase N-terminal" evidence="3">
    <location>
        <begin position="6"/>
        <end position="177"/>
    </location>
</feature>
<reference evidence="6" key="1">
    <citation type="submission" date="2015-07" db="EMBL/GenBank/DDBJ databases">
        <authorList>
            <person name="Rodrigo-Torres Lidia"/>
            <person name="Arahal R.David."/>
        </authorList>
    </citation>
    <scope>NUCLEOTIDE SEQUENCE [LARGE SCALE GENOMIC DNA]</scope>
    <source>
        <strain evidence="6">CECT 5096</strain>
    </source>
</reference>
<evidence type="ECO:0000313" key="6">
    <source>
        <dbReference type="Proteomes" id="UP000049983"/>
    </source>
</evidence>
<sequence>MSGLAGIQAINVFGGMACLDVRELCIHRGLDTSRFENLLMQEKTVALPYEDPVTFAVNAAKPIVDQLSEQERSRIEMVITCTESGLDFGKSLSTHVHKLLDLQPNCRLFEIKQACYSGAAGLQMAVNFILSQTSPGALALVITTDISRFALADANAVQEWAYSEPSSGAGAVAMLVSDMPEILQLDVGAYGNYAFEVMDTCRPGPDTEAGDADLSLMAYLDCCAGAFKDYSDRVQGADFKSTFSQLCFHTPFGGMVKGAHRQLMRKLHKAKPEEIQEDFEQRLSPSLTFGQRVGNTAGGSVFVALAGTLDAGEVNEPIRIGLFSYGSGCCSEFLSGVATSKSQSLLKEMRIAEKLDRRYRLSIEEYEMLLSGKSVVRFGTKDAELDHQIIPSAWPVSGNGDLLVLDNLVNYQRNYKWI</sequence>
<dbReference type="Pfam" id="PF01154">
    <property type="entry name" value="HMG_CoA_synt_N"/>
    <property type="match status" value="1"/>
</dbReference>
<dbReference type="RefSeq" id="WP_055112016.1">
    <property type="nucleotide sequence ID" value="NZ_CXWA01000005.1"/>
</dbReference>
<keyword evidence="5" id="KW-0012">Acyltransferase</keyword>